<evidence type="ECO:0000313" key="2">
    <source>
        <dbReference type="EMBL" id="TQD77969.1"/>
    </source>
</evidence>
<dbReference type="AlphaFoldDB" id="A0A540KV22"/>
<dbReference type="EMBL" id="VIEB01000933">
    <property type="protein sequence ID" value="TQD77969.1"/>
    <property type="molecule type" value="Genomic_DNA"/>
</dbReference>
<keyword evidence="1" id="KW-0812">Transmembrane</keyword>
<keyword evidence="1" id="KW-1133">Transmembrane helix</keyword>
<evidence type="ECO:0000256" key="1">
    <source>
        <dbReference type="SAM" id="Phobius"/>
    </source>
</evidence>
<feature type="transmembrane region" description="Helical" evidence="1">
    <location>
        <begin position="81"/>
        <end position="102"/>
    </location>
</feature>
<proteinExistence type="predicted"/>
<feature type="transmembrane region" description="Helical" evidence="1">
    <location>
        <begin position="43"/>
        <end position="61"/>
    </location>
</feature>
<dbReference type="Proteomes" id="UP000315295">
    <property type="component" value="Unassembled WGS sequence"/>
</dbReference>
<keyword evidence="1" id="KW-0472">Membrane</keyword>
<keyword evidence="3" id="KW-1185">Reference proteome</keyword>
<name>A0A540KV22_MALBA</name>
<accession>A0A540KV22</accession>
<comment type="caution">
    <text evidence="2">The sequence shown here is derived from an EMBL/GenBank/DDBJ whole genome shotgun (WGS) entry which is preliminary data.</text>
</comment>
<organism evidence="2 3">
    <name type="scientific">Malus baccata</name>
    <name type="common">Siberian crab apple</name>
    <name type="synonym">Pyrus baccata</name>
    <dbReference type="NCBI Taxonomy" id="106549"/>
    <lineage>
        <taxon>Eukaryota</taxon>
        <taxon>Viridiplantae</taxon>
        <taxon>Streptophyta</taxon>
        <taxon>Embryophyta</taxon>
        <taxon>Tracheophyta</taxon>
        <taxon>Spermatophyta</taxon>
        <taxon>Magnoliopsida</taxon>
        <taxon>eudicotyledons</taxon>
        <taxon>Gunneridae</taxon>
        <taxon>Pentapetalae</taxon>
        <taxon>rosids</taxon>
        <taxon>fabids</taxon>
        <taxon>Rosales</taxon>
        <taxon>Rosaceae</taxon>
        <taxon>Amygdaloideae</taxon>
        <taxon>Maleae</taxon>
        <taxon>Malus</taxon>
    </lineage>
</organism>
<evidence type="ECO:0000313" key="3">
    <source>
        <dbReference type="Proteomes" id="UP000315295"/>
    </source>
</evidence>
<sequence length="170" mass="18676">MGNLMVRKKEKDRAGERVDDSLNHFQRITRYAGSSLKISSIQGLMAILWNATCTTVSSAVLKLPWVLRPVEKYNNLEVRVLASLSCSVVGLLASYATLFCVVHATRRRPLPPPVPASEAAIPAPTPLRPSSPEQVVRVQVVFHCNNQQPAIRTGPMVDQETGINVNHQAL</sequence>
<protein>
    <submittedName>
        <fullName evidence="2">Uncharacterized protein</fullName>
    </submittedName>
</protein>
<gene>
    <name evidence="2" type="ORF">C1H46_036502</name>
</gene>
<reference evidence="2 3" key="1">
    <citation type="journal article" date="2019" name="G3 (Bethesda)">
        <title>Sequencing of a Wild Apple (Malus baccata) Genome Unravels the Differences Between Cultivated and Wild Apple Species Regarding Disease Resistance and Cold Tolerance.</title>
        <authorList>
            <person name="Chen X."/>
        </authorList>
    </citation>
    <scope>NUCLEOTIDE SEQUENCE [LARGE SCALE GENOMIC DNA]</scope>
    <source>
        <strain evidence="3">cv. Shandingzi</strain>
        <tissue evidence="2">Leaves</tissue>
    </source>
</reference>